<dbReference type="InParanoid" id="E4XIA6"/>
<dbReference type="Proteomes" id="UP000011014">
    <property type="component" value="Unassembled WGS sequence"/>
</dbReference>
<reference evidence="2" key="1">
    <citation type="journal article" date="2010" name="Science">
        <title>Plasticity of animal genome architecture unmasked by rapid evolution of a pelagic tunicate.</title>
        <authorList>
            <person name="Denoeud F."/>
            <person name="Henriet S."/>
            <person name="Mungpakdee S."/>
            <person name="Aury J.M."/>
            <person name="Da Silva C."/>
            <person name="Brinkmann H."/>
            <person name="Mikhaleva J."/>
            <person name="Olsen L.C."/>
            <person name="Jubin C."/>
            <person name="Canestro C."/>
            <person name="Bouquet J.M."/>
            <person name="Danks G."/>
            <person name="Poulain J."/>
            <person name="Campsteijn C."/>
            <person name="Adamski M."/>
            <person name="Cross I."/>
            <person name="Yadetie F."/>
            <person name="Muffato M."/>
            <person name="Louis A."/>
            <person name="Butcher S."/>
            <person name="Tsagkogeorga G."/>
            <person name="Konrad A."/>
            <person name="Singh S."/>
            <person name="Jensen M.F."/>
            <person name="Cong E.H."/>
            <person name="Eikeseth-Otteraa H."/>
            <person name="Noel B."/>
            <person name="Anthouard V."/>
            <person name="Porcel B.M."/>
            <person name="Kachouri-Lafond R."/>
            <person name="Nishino A."/>
            <person name="Ugolini M."/>
            <person name="Chourrout P."/>
            <person name="Nishida H."/>
            <person name="Aasland R."/>
            <person name="Huzurbazar S."/>
            <person name="Westhof E."/>
            <person name="Delsuc F."/>
            <person name="Lehrach H."/>
            <person name="Reinhardt R."/>
            <person name="Weissenbach J."/>
            <person name="Roy S.W."/>
            <person name="Artiguenave F."/>
            <person name="Postlethwait J.H."/>
            <person name="Manak J.R."/>
            <person name="Thompson E.M."/>
            <person name="Jaillon O."/>
            <person name="Du Pasquier L."/>
            <person name="Boudinot P."/>
            <person name="Liberles D.A."/>
            <person name="Volff J.N."/>
            <person name="Philippe H."/>
            <person name="Lenhard B."/>
            <person name="Roest Crollius H."/>
            <person name="Wincker P."/>
            <person name="Chourrout D."/>
        </authorList>
    </citation>
    <scope>NUCLEOTIDE SEQUENCE [LARGE SCALE GENOMIC DNA]</scope>
</reference>
<dbReference type="OrthoDB" id="10332169at2759"/>
<evidence type="ECO:0000313" key="3">
    <source>
        <dbReference type="EMBL" id="CBY32960.1"/>
    </source>
</evidence>
<name>E4XIA6_OIKDI</name>
<evidence type="ECO:0000313" key="4">
    <source>
        <dbReference type="Proteomes" id="UP000001307"/>
    </source>
</evidence>
<gene>
    <name evidence="2" type="ORF">GSOID_T00011246001</name>
    <name evidence="3" type="ORF">GSOID_T00020824001</name>
</gene>
<evidence type="ECO:0000313" key="2">
    <source>
        <dbReference type="EMBL" id="CBY10307.1"/>
    </source>
</evidence>
<keyword evidence="4" id="KW-1185">Reference proteome</keyword>
<organism evidence="2">
    <name type="scientific">Oikopleura dioica</name>
    <name type="common">Tunicate</name>
    <dbReference type="NCBI Taxonomy" id="34765"/>
    <lineage>
        <taxon>Eukaryota</taxon>
        <taxon>Metazoa</taxon>
        <taxon>Chordata</taxon>
        <taxon>Tunicata</taxon>
        <taxon>Appendicularia</taxon>
        <taxon>Copelata</taxon>
        <taxon>Oikopleuridae</taxon>
        <taxon>Oikopleura</taxon>
    </lineage>
</organism>
<sequence length="146" mass="17283">MVLQKLTEVASSWADFYIKDVLSRDNRAENFKLRIKKKTDRIASDYEKCLSKPRYNRKRKRRSPGVRELGGGNLFNPDGSNAQNPIPLDPTRSSKQIFNNIRNWIWDNMDGCRQQSRWWHKLGSMEQKWLTIYHEVLEKVDARRSG</sequence>
<dbReference type="EMBL" id="FN653054">
    <property type="protein sequence ID" value="CBY10307.1"/>
    <property type="molecule type" value="Genomic_DNA"/>
</dbReference>
<protein>
    <submittedName>
        <fullName evidence="2">Uncharacterized protein</fullName>
    </submittedName>
</protein>
<dbReference type="Proteomes" id="UP000001307">
    <property type="component" value="Unassembled WGS sequence"/>
</dbReference>
<feature type="region of interest" description="Disordered" evidence="1">
    <location>
        <begin position="53"/>
        <end position="92"/>
    </location>
</feature>
<proteinExistence type="predicted"/>
<feature type="compositionally biased region" description="Basic residues" evidence="1">
    <location>
        <begin position="54"/>
        <end position="64"/>
    </location>
</feature>
<dbReference type="AlphaFoldDB" id="E4XIA6"/>
<accession>E4XIA6</accession>
<dbReference type="EMBL" id="FN654383">
    <property type="protein sequence ID" value="CBY32960.1"/>
    <property type="molecule type" value="Genomic_DNA"/>
</dbReference>
<evidence type="ECO:0000256" key="1">
    <source>
        <dbReference type="SAM" id="MobiDB-lite"/>
    </source>
</evidence>